<dbReference type="RefSeq" id="WP_290316035.1">
    <property type="nucleotide sequence ID" value="NZ_JAUFPN010000069.1"/>
</dbReference>
<dbReference type="PANTHER" id="PTHR32071:SF17">
    <property type="entry name" value="TRANSCRIPTIONAL REGULATOR (NTRC FAMILY)"/>
    <property type="match status" value="1"/>
</dbReference>
<evidence type="ECO:0000256" key="7">
    <source>
        <dbReference type="ARBA" id="ARBA00023159"/>
    </source>
</evidence>
<keyword evidence="4" id="KW-0902">Two-component regulatory system</keyword>
<dbReference type="SUPFAM" id="SSF46689">
    <property type="entry name" value="Homeodomain-like"/>
    <property type="match status" value="1"/>
</dbReference>
<dbReference type="Gene3D" id="3.40.50.2300">
    <property type="match status" value="1"/>
</dbReference>
<evidence type="ECO:0000313" key="13">
    <source>
        <dbReference type="Proteomes" id="UP001529369"/>
    </source>
</evidence>
<dbReference type="CDD" id="cd17550">
    <property type="entry name" value="REC_NtrX-like"/>
    <property type="match status" value="1"/>
</dbReference>
<proteinExistence type="predicted"/>
<dbReference type="SMART" id="SM00448">
    <property type="entry name" value="REC"/>
    <property type="match status" value="1"/>
</dbReference>
<keyword evidence="8" id="KW-0804">Transcription</keyword>
<evidence type="ECO:0000259" key="10">
    <source>
        <dbReference type="PROSITE" id="PS50045"/>
    </source>
</evidence>
<dbReference type="InterPro" id="IPR025943">
    <property type="entry name" value="Sigma_54_int_dom_ATP-bd_2"/>
</dbReference>
<keyword evidence="7" id="KW-0010">Activator</keyword>
<dbReference type="InterPro" id="IPR002197">
    <property type="entry name" value="HTH_Fis"/>
</dbReference>
<dbReference type="PROSITE" id="PS00676">
    <property type="entry name" value="SIGMA54_INTERACT_2"/>
    <property type="match status" value="1"/>
</dbReference>
<dbReference type="Gene3D" id="3.40.50.300">
    <property type="entry name" value="P-loop containing nucleotide triphosphate hydrolases"/>
    <property type="match status" value="1"/>
</dbReference>
<keyword evidence="6" id="KW-0238">DNA-binding</keyword>
<organism evidence="12 13">
    <name type="scientific">Paeniroseomonas aquatica</name>
    <dbReference type="NCBI Taxonomy" id="373043"/>
    <lineage>
        <taxon>Bacteria</taxon>
        <taxon>Pseudomonadati</taxon>
        <taxon>Pseudomonadota</taxon>
        <taxon>Alphaproteobacteria</taxon>
        <taxon>Acetobacterales</taxon>
        <taxon>Acetobacteraceae</taxon>
        <taxon>Paeniroseomonas</taxon>
    </lineage>
</organism>
<comment type="caution">
    <text evidence="12">The sequence shown here is derived from an EMBL/GenBank/DDBJ whole genome shotgun (WGS) entry which is preliminary data.</text>
</comment>
<protein>
    <submittedName>
        <fullName evidence="12">Sigma-54 dependent transcriptional regulator</fullName>
    </submittedName>
</protein>
<dbReference type="EMBL" id="JAUFPN010000069">
    <property type="protein sequence ID" value="MDN3564244.1"/>
    <property type="molecule type" value="Genomic_DNA"/>
</dbReference>
<dbReference type="CDD" id="cd00009">
    <property type="entry name" value="AAA"/>
    <property type="match status" value="1"/>
</dbReference>
<feature type="domain" description="Sigma-54 factor interaction" evidence="10">
    <location>
        <begin position="142"/>
        <end position="371"/>
    </location>
</feature>
<evidence type="ECO:0000259" key="11">
    <source>
        <dbReference type="PROSITE" id="PS50110"/>
    </source>
</evidence>
<evidence type="ECO:0000256" key="6">
    <source>
        <dbReference type="ARBA" id="ARBA00023125"/>
    </source>
</evidence>
<dbReference type="Pfam" id="PF25601">
    <property type="entry name" value="AAA_lid_14"/>
    <property type="match status" value="1"/>
</dbReference>
<dbReference type="PROSITE" id="PS00688">
    <property type="entry name" value="SIGMA54_INTERACT_3"/>
    <property type="match status" value="1"/>
</dbReference>
<evidence type="ECO:0000313" key="12">
    <source>
        <dbReference type="EMBL" id="MDN3564244.1"/>
    </source>
</evidence>
<dbReference type="SUPFAM" id="SSF52172">
    <property type="entry name" value="CheY-like"/>
    <property type="match status" value="1"/>
</dbReference>
<dbReference type="Pfam" id="PF02954">
    <property type="entry name" value="HTH_8"/>
    <property type="match status" value="1"/>
</dbReference>
<reference evidence="13" key="1">
    <citation type="journal article" date="2019" name="Int. J. Syst. Evol. Microbiol.">
        <title>The Global Catalogue of Microorganisms (GCM) 10K type strain sequencing project: providing services to taxonomists for standard genome sequencing and annotation.</title>
        <authorList>
            <consortium name="The Broad Institute Genomics Platform"/>
            <consortium name="The Broad Institute Genome Sequencing Center for Infectious Disease"/>
            <person name="Wu L."/>
            <person name="Ma J."/>
        </authorList>
    </citation>
    <scope>NUCLEOTIDE SEQUENCE [LARGE SCALE GENOMIC DNA]</scope>
    <source>
        <strain evidence="13">CECT 7131</strain>
    </source>
</reference>
<name>A0ABT8A3F7_9PROT</name>
<dbReference type="Proteomes" id="UP001529369">
    <property type="component" value="Unassembled WGS sequence"/>
</dbReference>
<evidence type="ECO:0000256" key="1">
    <source>
        <dbReference type="ARBA" id="ARBA00022553"/>
    </source>
</evidence>
<dbReference type="InterPro" id="IPR001789">
    <property type="entry name" value="Sig_transdc_resp-reg_receiver"/>
</dbReference>
<sequence>MAHEILIVDDEPDIRALIEGILSDEGYETRQAANSDQALAAFKQRRPSMVVLDIWLQNSKLDGLGILAALHREEPQLPVVMISGHGTIETAVRAIQQGAYDFIEKPFNSDRLLLVVARALEAARLRRENSELRLRAGPESELVGTSSGIAQLRAAIDRVAPTGSRVLVTGPAGAGKEVAARMIHARSRRADGPFVALNCATLNPSRFEEELFGLEAGTDALAAPRRAGVLERAHGGTLLLDEVADMPLETQGKIVRALQEQGFERIGGAVRVKVDVRVIATTNRDLQAEIAAGRFREDLYYRLAVVPLRIPALRERREDVPALARHFMVRSGETSGMPSRELAEDAMAALQAYDWPGNVRQLRNLIDWLLIMAPGEAREPIRAEMLPPEVGSAAPAMLKLDRSSEIMTLPLREARELFEKQYLEAQLLRFGGNISRTANFVGMERSALHRKLKFLGVHAEDRVPVSTGL</sequence>
<dbReference type="InterPro" id="IPR002078">
    <property type="entry name" value="Sigma_54_int"/>
</dbReference>
<feature type="modified residue" description="4-aspartylphosphate" evidence="9">
    <location>
        <position position="53"/>
    </location>
</feature>
<dbReference type="SMART" id="SM00382">
    <property type="entry name" value="AAA"/>
    <property type="match status" value="1"/>
</dbReference>
<keyword evidence="3" id="KW-0067">ATP-binding</keyword>
<evidence type="ECO:0000256" key="3">
    <source>
        <dbReference type="ARBA" id="ARBA00022840"/>
    </source>
</evidence>
<keyword evidence="5" id="KW-0805">Transcription regulation</keyword>
<dbReference type="Gene3D" id="1.10.8.60">
    <property type="match status" value="1"/>
</dbReference>
<dbReference type="InterPro" id="IPR027417">
    <property type="entry name" value="P-loop_NTPase"/>
</dbReference>
<dbReference type="PROSITE" id="PS50045">
    <property type="entry name" value="SIGMA54_INTERACT_4"/>
    <property type="match status" value="1"/>
</dbReference>
<dbReference type="Pfam" id="PF00158">
    <property type="entry name" value="Sigma54_activat"/>
    <property type="match status" value="1"/>
</dbReference>
<dbReference type="Gene3D" id="1.10.10.60">
    <property type="entry name" value="Homeodomain-like"/>
    <property type="match status" value="1"/>
</dbReference>
<evidence type="ECO:0000256" key="9">
    <source>
        <dbReference type="PROSITE-ProRule" id="PRU00169"/>
    </source>
</evidence>
<keyword evidence="1 9" id="KW-0597">Phosphoprotein</keyword>
<evidence type="ECO:0000256" key="2">
    <source>
        <dbReference type="ARBA" id="ARBA00022741"/>
    </source>
</evidence>
<dbReference type="InterPro" id="IPR025944">
    <property type="entry name" value="Sigma_54_int_dom_CS"/>
</dbReference>
<dbReference type="PANTHER" id="PTHR32071">
    <property type="entry name" value="TRANSCRIPTIONAL REGULATORY PROTEIN"/>
    <property type="match status" value="1"/>
</dbReference>
<evidence type="ECO:0000256" key="4">
    <source>
        <dbReference type="ARBA" id="ARBA00023012"/>
    </source>
</evidence>
<evidence type="ECO:0000256" key="5">
    <source>
        <dbReference type="ARBA" id="ARBA00023015"/>
    </source>
</evidence>
<evidence type="ECO:0000256" key="8">
    <source>
        <dbReference type="ARBA" id="ARBA00023163"/>
    </source>
</evidence>
<dbReference type="InterPro" id="IPR011006">
    <property type="entry name" value="CheY-like_superfamily"/>
</dbReference>
<gene>
    <name evidence="12" type="ORF">QWZ14_07670</name>
</gene>
<keyword evidence="2" id="KW-0547">Nucleotide-binding</keyword>
<accession>A0ABT8A3F7</accession>
<dbReference type="Pfam" id="PF00072">
    <property type="entry name" value="Response_reg"/>
    <property type="match status" value="1"/>
</dbReference>
<dbReference type="InterPro" id="IPR009057">
    <property type="entry name" value="Homeodomain-like_sf"/>
</dbReference>
<dbReference type="InterPro" id="IPR003593">
    <property type="entry name" value="AAA+_ATPase"/>
</dbReference>
<dbReference type="PROSITE" id="PS50110">
    <property type="entry name" value="RESPONSE_REGULATORY"/>
    <property type="match status" value="1"/>
</dbReference>
<feature type="domain" description="Response regulatory" evidence="11">
    <location>
        <begin position="4"/>
        <end position="120"/>
    </location>
</feature>
<dbReference type="SUPFAM" id="SSF52540">
    <property type="entry name" value="P-loop containing nucleoside triphosphate hydrolases"/>
    <property type="match status" value="1"/>
</dbReference>
<dbReference type="InterPro" id="IPR058031">
    <property type="entry name" value="AAA_lid_NorR"/>
</dbReference>
<keyword evidence="13" id="KW-1185">Reference proteome</keyword>